<accession>A0AAN4ZE58</accession>
<organism evidence="2 3">
    <name type="scientific">Pristionchus mayeri</name>
    <dbReference type="NCBI Taxonomy" id="1317129"/>
    <lineage>
        <taxon>Eukaryota</taxon>
        <taxon>Metazoa</taxon>
        <taxon>Ecdysozoa</taxon>
        <taxon>Nematoda</taxon>
        <taxon>Chromadorea</taxon>
        <taxon>Rhabditida</taxon>
        <taxon>Rhabditina</taxon>
        <taxon>Diplogasteromorpha</taxon>
        <taxon>Diplogasteroidea</taxon>
        <taxon>Neodiplogasteridae</taxon>
        <taxon>Pristionchus</taxon>
    </lineage>
</organism>
<feature type="chain" id="PRO_5042977634" evidence="1">
    <location>
        <begin position="16"/>
        <end position="73"/>
    </location>
</feature>
<keyword evidence="1" id="KW-0732">Signal</keyword>
<evidence type="ECO:0000313" key="2">
    <source>
        <dbReference type="EMBL" id="GMR39578.1"/>
    </source>
</evidence>
<proteinExistence type="predicted"/>
<evidence type="ECO:0000256" key="1">
    <source>
        <dbReference type="SAM" id="SignalP"/>
    </source>
</evidence>
<gene>
    <name evidence="2" type="ORF">PMAYCL1PPCAC_09773</name>
</gene>
<keyword evidence="3" id="KW-1185">Reference proteome</keyword>
<protein>
    <submittedName>
        <fullName evidence="2">Uncharacterized protein</fullName>
    </submittedName>
</protein>
<evidence type="ECO:0000313" key="3">
    <source>
        <dbReference type="Proteomes" id="UP001328107"/>
    </source>
</evidence>
<name>A0AAN4ZE58_9BILA</name>
<dbReference type="Proteomes" id="UP001328107">
    <property type="component" value="Unassembled WGS sequence"/>
</dbReference>
<dbReference type="EMBL" id="BTRK01000002">
    <property type="protein sequence ID" value="GMR39578.1"/>
    <property type="molecule type" value="Genomic_DNA"/>
</dbReference>
<feature type="non-terminal residue" evidence="2">
    <location>
        <position position="73"/>
    </location>
</feature>
<reference evidence="3" key="1">
    <citation type="submission" date="2022-10" db="EMBL/GenBank/DDBJ databases">
        <title>Genome assembly of Pristionchus species.</title>
        <authorList>
            <person name="Yoshida K."/>
            <person name="Sommer R.J."/>
        </authorList>
    </citation>
    <scope>NUCLEOTIDE SEQUENCE [LARGE SCALE GENOMIC DNA]</scope>
    <source>
        <strain evidence="3">RS5460</strain>
    </source>
</reference>
<comment type="caution">
    <text evidence="2">The sequence shown here is derived from an EMBL/GenBank/DDBJ whole genome shotgun (WGS) entry which is preliminary data.</text>
</comment>
<feature type="non-terminal residue" evidence="2">
    <location>
        <position position="1"/>
    </location>
</feature>
<dbReference type="AlphaFoldDB" id="A0AAN4ZE58"/>
<sequence>PIFFTLLIFCPVVSSDSDCFWQGKAMFCDPDDCPAGSTEITRHGYSYNYDFGKYFFVFRTCWTGKKVLCCKNS</sequence>
<feature type="signal peptide" evidence="1">
    <location>
        <begin position="1"/>
        <end position="15"/>
    </location>
</feature>